<dbReference type="AlphaFoldDB" id="A0A6S7B749"/>
<evidence type="ECO:0008006" key="3">
    <source>
        <dbReference type="Google" id="ProtNLM"/>
    </source>
</evidence>
<dbReference type="Proteomes" id="UP000494365">
    <property type="component" value="Unassembled WGS sequence"/>
</dbReference>
<protein>
    <recommendedName>
        <fullName evidence="3">TfoX N-terminal domain-containing protein</fullName>
    </recommendedName>
</protein>
<dbReference type="RefSeq" id="WP_175150289.1">
    <property type="nucleotide sequence ID" value="NZ_CADIKK010000012.1"/>
</dbReference>
<gene>
    <name evidence="1" type="ORF">LMG28614_02924</name>
</gene>
<sequence>MPSSIRNSLVWIFDAFERDSTYILRRMFGCDAAYIDGLLCLVAADRGEPWNGLLVCTSQERHAALVEEMPALQPHPVVGKWLYISQDDPAFEIIVERMTALVLARDSRVGVETKPRKRRGKSTLPGT</sequence>
<accession>A0A6S7B749</accession>
<name>A0A6S7B749_9BURK</name>
<dbReference type="EMBL" id="CADIKK010000012">
    <property type="protein sequence ID" value="CAB3789559.1"/>
    <property type="molecule type" value="Genomic_DNA"/>
</dbReference>
<proteinExistence type="predicted"/>
<reference evidence="1 2" key="1">
    <citation type="submission" date="2020-04" db="EMBL/GenBank/DDBJ databases">
        <authorList>
            <person name="De Canck E."/>
        </authorList>
    </citation>
    <scope>NUCLEOTIDE SEQUENCE [LARGE SCALE GENOMIC DNA]</scope>
    <source>
        <strain evidence="1 2">LMG 28614</strain>
    </source>
</reference>
<organism evidence="1 2">
    <name type="scientific">Paraburkholderia ultramafica</name>
    <dbReference type="NCBI Taxonomy" id="1544867"/>
    <lineage>
        <taxon>Bacteria</taxon>
        <taxon>Pseudomonadati</taxon>
        <taxon>Pseudomonadota</taxon>
        <taxon>Betaproteobacteria</taxon>
        <taxon>Burkholderiales</taxon>
        <taxon>Burkholderiaceae</taxon>
        <taxon>Paraburkholderia</taxon>
    </lineage>
</organism>
<evidence type="ECO:0000313" key="1">
    <source>
        <dbReference type="EMBL" id="CAB3789559.1"/>
    </source>
</evidence>
<evidence type="ECO:0000313" key="2">
    <source>
        <dbReference type="Proteomes" id="UP000494365"/>
    </source>
</evidence>
<keyword evidence="2" id="KW-1185">Reference proteome</keyword>